<reference evidence="2" key="1">
    <citation type="submission" date="2015-09" db="EMBL/GenBank/DDBJ databases">
        <authorList>
            <person name="Daims H."/>
        </authorList>
    </citation>
    <scope>NUCLEOTIDE SEQUENCE [LARGE SCALE GENOMIC DNA]</scope>
</reference>
<evidence type="ECO:0000313" key="1">
    <source>
        <dbReference type="EMBL" id="CUQ66828.1"/>
    </source>
</evidence>
<protein>
    <submittedName>
        <fullName evidence="1">Uncharacterized protein</fullName>
    </submittedName>
</protein>
<gene>
    <name evidence="1" type="ORF">NITINOP_1855</name>
</gene>
<dbReference type="KEGG" id="nio:NITINOP_1855"/>
<organism evidence="1 2">
    <name type="scientific">Candidatus Nitrospira inopinata</name>
    <dbReference type="NCBI Taxonomy" id="1715989"/>
    <lineage>
        <taxon>Bacteria</taxon>
        <taxon>Pseudomonadati</taxon>
        <taxon>Nitrospirota</taxon>
        <taxon>Nitrospiria</taxon>
        <taxon>Nitrospirales</taxon>
        <taxon>Nitrospiraceae</taxon>
        <taxon>Nitrospira</taxon>
    </lineage>
</organism>
<dbReference type="AlphaFoldDB" id="A0A0S4KQW0"/>
<dbReference type="EMBL" id="LN885086">
    <property type="protein sequence ID" value="CUQ66828.1"/>
    <property type="molecule type" value="Genomic_DNA"/>
</dbReference>
<dbReference type="STRING" id="1715989.NITINOP_1855"/>
<dbReference type="Proteomes" id="UP000066284">
    <property type="component" value="Chromosome 1"/>
</dbReference>
<evidence type="ECO:0000313" key="2">
    <source>
        <dbReference type="Proteomes" id="UP000066284"/>
    </source>
</evidence>
<sequence>MTDALFAGDMPPRHALEIHPAMVFRRTSITVPHHLPSIHGKQCVIYLILTCSGCFPELEYLSLSPDA</sequence>
<accession>A0A0S4KQW0</accession>
<proteinExistence type="predicted"/>
<name>A0A0S4KQW0_9BACT</name>
<keyword evidence="2" id="KW-1185">Reference proteome</keyword>